<evidence type="ECO:0000256" key="1">
    <source>
        <dbReference type="SAM" id="MobiDB-lite"/>
    </source>
</evidence>
<evidence type="ECO:0000313" key="3">
    <source>
        <dbReference type="EMBL" id="KRZ27583.1"/>
    </source>
</evidence>
<dbReference type="Proteomes" id="UP000054805">
    <property type="component" value="Unassembled WGS sequence"/>
</dbReference>
<proteinExistence type="predicted"/>
<gene>
    <name evidence="2" type="ORF">T4B_6776</name>
    <name evidence="3" type="ORF">T4C_10922</name>
</gene>
<evidence type="ECO:0000313" key="5">
    <source>
        <dbReference type="Proteomes" id="UP000054826"/>
    </source>
</evidence>
<evidence type="ECO:0000313" key="2">
    <source>
        <dbReference type="EMBL" id="KRZ21644.1"/>
    </source>
</evidence>
<keyword evidence="4" id="KW-1185">Reference proteome</keyword>
<name>A0A0V1IXX5_TRIPS</name>
<protein>
    <submittedName>
        <fullName evidence="3">Uncharacterized protein</fullName>
    </submittedName>
</protein>
<evidence type="ECO:0000313" key="4">
    <source>
        <dbReference type="Proteomes" id="UP000054805"/>
    </source>
</evidence>
<feature type="region of interest" description="Disordered" evidence="1">
    <location>
        <begin position="370"/>
        <end position="392"/>
    </location>
</feature>
<feature type="region of interest" description="Disordered" evidence="1">
    <location>
        <begin position="322"/>
        <end position="347"/>
    </location>
</feature>
<sequence>MSLAVLPESVLRRRSMMCRGIPSTSTAWPETTSVTVPFWCQVSHLAPGGLTHTESPTANRLMFSSGSSIAQSTPRTLTTYACTTLAGAVHWLRPPFGVTLYRSFLGKRCRCLVSTSASLQSEEAGSVGGTLVGFARQPIARQVLLHAVHGDDAFVHQDVVDVRRGSFPDIRIPGEHAVQHGFHHRWCDVQAEPQTGQAVLLAFENHRLVWPQGLVDVFRSRKFITGLTFFLFRWITAISGNNPLGGPCSPSSYGTSHPSLIHFLSSSSYAPRATFAGGYSSTAFRRRPGSPACDHFHAAVHARVEGQYVAVKSFSRILIPDSAATQTPGPSSPNRTHRSPVTVTPPSAAMPFMPSMRSQLSGFDQTTITSTSTGPFPRGLRCTTPVPSHSIA</sequence>
<feature type="compositionally biased region" description="Polar residues" evidence="1">
    <location>
        <begin position="323"/>
        <end position="344"/>
    </location>
</feature>
<dbReference type="EMBL" id="JYDS01000198">
    <property type="protein sequence ID" value="KRZ21644.1"/>
    <property type="molecule type" value="Genomic_DNA"/>
</dbReference>
<dbReference type="EMBL" id="JYDV01000164">
    <property type="protein sequence ID" value="KRZ27583.1"/>
    <property type="molecule type" value="Genomic_DNA"/>
</dbReference>
<reference evidence="4 5" key="1">
    <citation type="submission" date="2015-01" db="EMBL/GenBank/DDBJ databases">
        <title>Evolution of Trichinella species and genotypes.</title>
        <authorList>
            <person name="Korhonen P.K."/>
            <person name="Edoardo P."/>
            <person name="Giuseppe L.R."/>
            <person name="Gasser R.B."/>
        </authorList>
    </citation>
    <scope>NUCLEOTIDE SEQUENCE [LARGE SCALE GENOMIC DNA]</scope>
    <source>
        <strain evidence="3">ISS176</strain>
        <strain evidence="2">ISS588</strain>
    </source>
</reference>
<accession>A0A0V1IXX5</accession>
<dbReference type="Proteomes" id="UP000054826">
    <property type="component" value="Unassembled WGS sequence"/>
</dbReference>
<comment type="caution">
    <text evidence="3">The sequence shown here is derived from an EMBL/GenBank/DDBJ whole genome shotgun (WGS) entry which is preliminary data.</text>
</comment>
<dbReference type="AlphaFoldDB" id="A0A0V1IXX5"/>
<organism evidence="3 5">
    <name type="scientific">Trichinella pseudospiralis</name>
    <name type="common">Parasitic roundworm</name>
    <dbReference type="NCBI Taxonomy" id="6337"/>
    <lineage>
        <taxon>Eukaryota</taxon>
        <taxon>Metazoa</taxon>
        <taxon>Ecdysozoa</taxon>
        <taxon>Nematoda</taxon>
        <taxon>Enoplea</taxon>
        <taxon>Dorylaimia</taxon>
        <taxon>Trichinellida</taxon>
        <taxon>Trichinellidae</taxon>
        <taxon>Trichinella</taxon>
    </lineage>
</organism>